<comment type="caution">
    <text evidence="1">The sequence shown here is derived from an EMBL/GenBank/DDBJ whole genome shotgun (WGS) entry which is preliminary data.</text>
</comment>
<organism evidence="1 2">
    <name type="scientific">Siphonobacter curvatus</name>
    <dbReference type="NCBI Taxonomy" id="2094562"/>
    <lineage>
        <taxon>Bacteria</taxon>
        <taxon>Pseudomonadati</taxon>
        <taxon>Bacteroidota</taxon>
        <taxon>Cytophagia</taxon>
        <taxon>Cytophagales</taxon>
        <taxon>Cytophagaceae</taxon>
        <taxon>Siphonobacter</taxon>
    </lineage>
</organism>
<dbReference type="SUPFAM" id="SSF51206">
    <property type="entry name" value="cAMP-binding domain-like"/>
    <property type="match status" value="1"/>
</dbReference>
<dbReference type="Proteomes" id="UP000239590">
    <property type="component" value="Unassembled WGS sequence"/>
</dbReference>
<dbReference type="Gene3D" id="2.60.120.10">
    <property type="entry name" value="Jelly Rolls"/>
    <property type="match status" value="1"/>
</dbReference>
<dbReference type="InterPro" id="IPR018490">
    <property type="entry name" value="cNMP-bd_dom_sf"/>
</dbReference>
<dbReference type="AlphaFoldDB" id="A0A2S7IQ56"/>
<reference evidence="2" key="1">
    <citation type="submission" date="2018-02" db="EMBL/GenBank/DDBJ databases">
        <title>Genome sequencing of Solimonas sp. HR-BB.</title>
        <authorList>
            <person name="Lee Y."/>
            <person name="Jeon C.O."/>
        </authorList>
    </citation>
    <scope>NUCLEOTIDE SEQUENCE [LARGE SCALE GENOMIC DNA]</scope>
    <source>
        <strain evidence="2">HR-U</strain>
    </source>
</reference>
<sequence length="189" mass="21836">MKEFIDFLLNNGNLTQPQIAYVESKATASVLLKDEHFWEIGKASKHVGFITEGVLRVYDYNHKGEEVTSYFIEENHLITDWENSDGSFIPVANLQAITDCKLVVFSKKDWIDISDNIACWNGIIQKIITKHKTEKLDRRSPLVSQDATERYLSFLHKYPNIVNRIPLSYVASYLGIRQQSLSRVRKSIR</sequence>
<protein>
    <submittedName>
        <fullName evidence="1">Crp/Fnr family transcriptional regulator</fullName>
    </submittedName>
</protein>
<dbReference type="RefSeq" id="WP_104711575.1">
    <property type="nucleotide sequence ID" value="NZ_PTRA01000001.1"/>
</dbReference>
<gene>
    <name evidence="1" type="ORF">C5O19_09330</name>
</gene>
<name>A0A2S7IQ56_9BACT</name>
<evidence type="ECO:0000313" key="1">
    <source>
        <dbReference type="EMBL" id="PQA59806.1"/>
    </source>
</evidence>
<dbReference type="OrthoDB" id="758145at2"/>
<dbReference type="EMBL" id="PTRA01000001">
    <property type="protein sequence ID" value="PQA59806.1"/>
    <property type="molecule type" value="Genomic_DNA"/>
</dbReference>
<accession>A0A2S7IQ56</accession>
<proteinExistence type="predicted"/>
<evidence type="ECO:0000313" key="2">
    <source>
        <dbReference type="Proteomes" id="UP000239590"/>
    </source>
</evidence>
<keyword evidence="2" id="KW-1185">Reference proteome</keyword>
<dbReference type="InterPro" id="IPR014710">
    <property type="entry name" value="RmlC-like_jellyroll"/>
</dbReference>